<sequence>MDQERLARMALCALNQVADPRFTALVAQYGPEEVWQTLRGQGETTSLGRRALAVIPEALAEATELSGARFIIPGDDEWPPGLDLLDQARVGDMGGRPLGVWVSGPLSPPAVNRTIAVVGARAASGYGMHATQELAAGLAEAGWCIVSGMAFGIDAAAHRAALAVGGDTMAVMATGIDRTYPASHQVLRTQIEARGAVWTEMPPGQHPLRGSFLARNRIIAALGIGTVVVEAGPRSGARNTAAWTGELGRTLMAVPGPITSSLSVATHHMIRDGSASLVATVDDVVTLLAPLGTVDEKPLRGRPEPLELLRSELRAVREAVPSGGVAGAGELSAATGMAVPTVMAAAAELVELGWLEETQEGWCLPRRPG</sequence>
<evidence type="ECO:0000259" key="2">
    <source>
        <dbReference type="Pfam" id="PF02481"/>
    </source>
</evidence>
<dbReference type="NCBIfam" id="TIGR00732">
    <property type="entry name" value="dprA"/>
    <property type="match status" value="1"/>
</dbReference>
<dbReference type="InterPro" id="IPR057666">
    <property type="entry name" value="DrpA_SLOG"/>
</dbReference>
<dbReference type="GO" id="GO:0009294">
    <property type="term" value="P:DNA-mediated transformation"/>
    <property type="evidence" value="ECO:0007669"/>
    <property type="project" value="InterPro"/>
</dbReference>
<feature type="domain" description="Smf/DprA SLOG" evidence="2">
    <location>
        <begin position="70"/>
        <end position="287"/>
    </location>
</feature>
<dbReference type="PANTHER" id="PTHR43022:SF1">
    <property type="entry name" value="PROTEIN SMF"/>
    <property type="match status" value="1"/>
</dbReference>
<accession>A0A3P1T363</accession>
<dbReference type="Pfam" id="PF02481">
    <property type="entry name" value="DNA_processg_A"/>
    <property type="match status" value="1"/>
</dbReference>
<dbReference type="SUPFAM" id="SSF102405">
    <property type="entry name" value="MCP/YpsA-like"/>
    <property type="match status" value="1"/>
</dbReference>
<name>A0A3P1T363_9ACTN</name>
<dbReference type="RefSeq" id="WP_124845436.1">
    <property type="nucleotide sequence ID" value="NZ_RQZG01000015.1"/>
</dbReference>
<comment type="caution">
    <text evidence="3">The sequence shown here is derived from an EMBL/GenBank/DDBJ whole genome shotgun (WGS) entry which is preliminary data.</text>
</comment>
<comment type="similarity">
    <text evidence="1">Belongs to the DprA/Smf family.</text>
</comment>
<dbReference type="Proteomes" id="UP000280819">
    <property type="component" value="Unassembled WGS sequence"/>
</dbReference>
<reference evidence="3 4" key="1">
    <citation type="submission" date="2018-11" db="EMBL/GenBank/DDBJ databases">
        <title>Genomes From Bacteria Associated with the Canine Oral Cavity: a Test Case for Automated Genome-Based Taxonomic Assignment.</title>
        <authorList>
            <person name="Coil D.A."/>
            <person name="Jospin G."/>
            <person name="Darling A.E."/>
            <person name="Wallis C."/>
            <person name="Davis I.J."/>
            <person name="Harris S."/>
            <person name="Eisen J.A."/>
            <person name="Holcombe L.J."/>
            <person name="O'Flynn C."/>
        </authorList>
    </citation>
    <scope>NUCLEOTIDE SEQUENCE [LARGE SCALE GENOMIC DNA]</scope>
    <source>
        <strain evidence="3 4">OH887_COT-365</strain>
    </source>
</reference>
<proteinExistence type="inferred from homology"/>
<dbReference type="PANTHER" id="PTHR43022">
    <property type="entry name" value="PROTEIN SMF"/>
    <property type="match status" value="1"/>
</dbReference>
<dbReference type="AlphaFoldDB" id="A0A3P1T363"/>
<dbReference type="EMBL" id="RQZG01000015">
    <property type="protein sequence ID" value="RRD03932.1"/>
    <property type="molecule type" value="Genomic_DNA"/>
</dbReference>
<evidence type="ECO:0000256" key="1">
    <source>
        <dbReference type="ARBA" id="ARBA00006525"/>
    </source>
</evidence>
<evidence type="ECO:0000313" key="3">
    <source>
        <dbReference type="EMBL" id="RRD03932.1"/>
    </source>
</evidence>
<dbReference type="Gene3D" id="3.40.50.450">
    <property type="match status" value="1"/>
</dbReference>
<evidence type="ECO:0000313" key="4">
    <source>
        <dbReference type="Proteomes" id="UP000280819"/>
    </source>
</evidence>
<dbReference type="OrthoDB" id="9785707at2"/>
<organism evidence="3 4">
    <name type="scientific">Arachnia propionica</name>
    <dbReference type="NCBI Taxonomy" id="1750"/>
    <lineage>
        <taxon>Bacteria</taxon>
        <taxon>Bacillati</taxon>
        <taxon>Actinomycetota</taxon>
        <taxon>Actinomycetes</taxon>
        <taxon>Propionibacteriales</taxon>
        <taxon>Propionibacteriaceae</taxon>
        <taxon>Arachnia</taxon>
    </lineage>
</organism>
<gene>
    <name evidence="3" type="primary">dprA</name>
    <name evidence="3" type="ORF">EII34_12190</name>
</gene>
<dbReference type="InterPro" id="IPR003488">
    <property type="entry name" value="DprA"/>
</dbReference>
<protein>
    <submittedName>
        <fullName evidence="3">DNA-protecting protein DprA</fullName>
    </submittedName>
</protein>